<protein>
    <recommendedName>
        <fullName evidence="4">DUF2306 domain-containing protein</fullName>
    </recommendedName>
</protein>
<feature type="transmembrane region" description="Helical" evidence="1">
    <location>
        <begin position="52"/>
        <end position="68"/>
    </location>
</feature>
<sequence length="259" mass="28829">MATAAATPQDQAIRGNTRFFTIMAFVMSFIIVAGFSIHLAFGRSTFDVPWPYHVHGVIFMSWLGIYCGQHLTASSGNWALHAKFGKIAYLWVPLMVIFGTVIMFTVARRTGGPFFFHVSEFLWSNTMLVWLFGGLTVWALRRRRYTGWHRRLMLCGMAILTGPGLGRLLPLPLMIPNSWLITTLATMIFPVIGMIADKRAQGRVHPAYWWGLGLYVGVFAVSMLIAFSSFGIAVTEQVIAGTPGAERPMEAFLPPGFSM</sequence>
<name>A0A9Q3RYZ4_9SPHN</name>
<reference evidence="2" key="1">
    <citation type="submission" date="2021-06" db="EMBL/GenBank/DDBJ databases">
        <title>50 bacteria genomes isolated from Dapeng, Shenzhen, China.</title>
        <authorList>
            <person name="Zheng W."/>
            <person name="Yu S."/>
            <person name="Huang Y."/>
        </authorList>
    </citation>
    <scope>NUCLEOTIDE SEQUENCE</scope>
    <source>
        <strain evidence="2">DP4N28-2</strain>
    </source>
</reference>
<feature type="transmembrane region" description="Helical" evidence="1">
    <location>
        <begin position="88"/>
        <end position="107"/>
    </location>
</feature>
<evidence type="ECO:0008006" key="4">
    <source>
        <dbReference type="Google" id="ProtNLM"/>
    </source>
</evidence>
<organism evidence="2 3">
    <name type="scientific">Qipengyuania aquimaris</name>
    <dbReference type="NCBI Taxonomy" id="255984"/>
    <lineage>
        <taxon>Bacteria</taxon>
        <taxon>Pseudomonadati</taxon>
        <taxon>Pseudomonadota</taxon>
        <taxon>Alphaproteobacteria</taxon>
        <taxon>Sphingomonadales</taxon>
        <taxon>Erythrobacteraceae</taxon>
        <taxon>Qipengyuania</taxon>
    </lineage>
</organism>
<accession>A0A9Q3RYZ4</accession>
<proteinExistence type="predicted"/>
<dbReference type="RefSeq" id="WP_222404221.1">
    <property type="nucleotide sequence ID" value="NZ_JAHVKP010000001.1"/>
</dbReference>
<evidence type="ECO:0000256" key="1">
    <source>
        <dbReference type="SAM" id="Phobius"/>
    </source>
</evidence>
<feature type="transmembrane region" description="Helical" evidence="1">
    <location>
        <begin position="19"/>
        <end position="40"/>
    </location>
</feature>
<evidence type="ECO:0000313" key="3">
    <source>
        <dbReference type="Proteomes" id="UP000824927"/>
    </source>
</evidence>
<feature type="transmembrane region" description="Helical" evidence="1">
    <location>
        <begin position="152"/>
        <end position="173"/>
    </location>
</feature>
<feature type="transmembrane region" description="Helical" evidence="1">
    <location>
        <begin position="122"/>
        <end position="140"/>
    </location>
</feature>
<dbReference type="Proteomes" id="UP000824927">
    <property type="component" value="Unassembled WGS sequence"/>
</dbReference>
<keyword evidence="1" id="KW-1133">Transmembrane helix</keyword>
<dbReference type="AlphaFoldDB" id="A0A9Q3RYZ4"/>
<feature type="transmembrane region" description="Helical" evidence="1">
    <location>
        <begin position="208"/>
        <end position="234"/>
    </location>
</feature>
<evidence type="ECO:0000313" key="2">
    <source>
        <dbReference type="EMBL" id="MBY6216977.1"/>
    </source>
</evidence>
<dbReference type="EMBL" id="JAHVKP010000001">
    <property type="protein sequence ID" value="MBY6216977.1"/>
    <property type="molecule type" value="Genomic_DNA"/>
</dbReference>
<keyword evidence="1" id="KW-0472">Membrane</keyword>
<comment type="caution">
    <text evidence="2">The sequence shown here is derived from an EMBL/GenBank/DDBJ whole genome shotgun (WGS) entry which is preliminary data.</text>
</comment>
<keyword evidence="1" id="KW-0812">Transmembrane</keyword>
<feature type="transmembrane region" description="Helical" evidence="1">
    <location>
        <begin position="179"/>
        <end position="196"/>
    </location>
</feature>
<gene>
    <name evidence="2" type="ORF">KUV31_01320</name>
</gene>